<comment type="similarity">
    <text evidence="1">Belongs to the glycosyl hydrolase 79 family.</text>
</comment>
<comment type="caution">
    <text evidence="2">The sequence shown here is derived from an EMBL/GenBank/DDBJ whole genome shotgun (WGS) entry which is preliminary data.</text>
</comment>
<dbReference type="GO" id="GO:0009505">
    <property type="term" value="C:plant-type cell wall"/>
    <property type="evidence" value="ECO:0007669"/>
    <property type="project" value="TreeGrafter"/>
</dbReference>
<dbReference type="AlphaFoldDB" id="A0AAD5IKG0"/>
<evidence type="ECO:0000256" key="1">
    <source>
        <dbReference type="ARBA" id="ARBA00009800"/>
    </source>
</evidence>
<dbReference type="InterPro" id="IPR005199">
    <property type="entry name" value="Glyco_hydro_79"/>
</dbReference>
<dbReference type="GO" id="GO:0016020">
    <property type="term" value="C:membrane"/>
    <property type="evidence" value="ECO:0007669"/>
    <property type="project" value="InterPro"/>
</dbReference>
<dbReference type="Pfam" id="PF03662">
    <property type="entry name" value="Glyco_hydro_79n"/>
    <property type="match status" value="1"/>
</dbReference>
<dbReference type="EMBL" id="JAJSOW010000104">
    <property type="protein sequence ID" value="KAI9168845.1"/>
    <property type="molecule type" value="Genomic_DNA"/>
</dbReference>
<proteinExistence type="inferred from homology"/>
<dbReference type="Proteomes" id="UP001064489">
    <property type="component" value="Chromosome 7"/>
</dbReference>
<reference evidence="2" key="2">
    <citation type="submission" date="2023-02" db="EMBL/GenBank/DDBJ databases">
        <authorList>
            <person name="Swenson N.G."/>
            <person name="Wegrzyn J.L."/>
            <person name="Mcevoy S.L."/>
        </authorList>
    </citation>
    <scope>NUCLEOTIDE SEQUENCE</scope>
    <source>
        <strain evidence="2">91603</strain>
        <tissue evidence="2">Leaf</tissue>
    </source>
</reference>
<sequence length="357" mass="38865">MAAVSSVCAKQPAQSKGISAQLHPPAMVTFGLNALYGRKKSKSDDTLWVGNWNAQNARDLMNYTVSKGYKIESYELGNELCASGVSAKVTAEQYAKDIVELKNVVKELHPDPSSQPKVLGPAGFFDKKWFSTFLENSGQDVVDGLTHHIYNLGPGNDRSLIDKVQDPFYLSQIAQTFKDISDIVKNFGPWSGAWVGESGGAYNSGGKDVSRTFVNGFCALMWHRLMGKNVLSATHNGSPYLRAYSHCSRDKPGITLLLINMSNSTTFEVSVANDENLYPDNMKCNGGMQREEYHLTPECGNLQSDVLLLNGTPLKLTESLDIPSINPELVDASSPIKVSPDSIVFVTLIGFNAPACA</sequence>
<gene>
    <name evidence="2" type="ORF">LWI28_002699</name>
</gene>
<dbReference type="InterPro" id="IPR017853">
    <property type="entry name" value="GH"/>
</dbReference>
<accession>A0AAD5IKG0</accession>
<organism evidence="2 3">
    <name type="scientific">Acer negundo</name>
    <name type="common">Box elder</name>
    <dbReference type="NCBI Taxonomy" id="4023"/>
    <lineage>
        <taxon>Eukaryota</taxon>
        <taxon>Viridiplantae</taxon>
        <taxon>Streptophyta</taxon>
        <taxon>Embryophyta</taxon>
        <taxon>Tracheophyta</taxon>
        <taxon>Spermatophyta</taxon>
        <taxon>Magnoliopsida</taxon>
        <taxon>eudicotyledons</taxon>
        <taxon>Gunneridae</taxon>
        <taxon>Pentapetalae</taxon>
        <taxon>rosids</taxon>
        <taxon>malvids</taxon>
        <taxon>Sapindales</taxon>
        <taxon>Sapindaceae</taxon>
        <taxon>Hippocastanoideae</taxon>
        <taxon>Acereae</taxon>
        <taxon>Acer</taxon>
    </lineage>
</organism>
<keyword evidence="3" id="KW-1185">Reference proteome</keyword>
<protein>
    <recommendedName>
        <fullName evidence="4">Heparanase-like protein 1</fullName>
    </recommendedName>
</protein>
<dbReference type="SUPFAM" id="SSF51445">
    <property type="entry name" value="(Trans)glycosidases"/>
    <property type="match status" value="1"/>
</dbReference>
<evidence type="ECO:0008006" key="4">
    <source>
        <dbReference type="Google" id="ProtNLM"/>
    </source>
</evidence>
<dbReference type="Gene3D" id="3.20.20.80">
    <property type="entry name" value="Glycosidases"/>
    <property type="match status" value="1"/>
</dbReference>
<dbReference type="PANTHER" id="PTHR14363:SF13">
    <property type="entry name" value="OS07G0598400 PROTEIN"/>
    <property type="match status" value="1"/>
</dbReference>
<evidence type="ECO:0000313" key="2">
    <source>
        <dbReference type="EMBL" id="KAI9168845.1"/>
    </source>
</evidence>
<reference evidence="2" key="1">
    <citation type="journal article" date="2022" name="Plant J.">
        <title>Strategies of tolerance reflected in two North American maple genomes.</title>
        <authorList>
            <person name="McEvoy S.L."/>
            <person name="Sezen U.U."/>
            <person name="Trouern-Trend A."/>
            <person name="McMahon S.M."/>
            <person name="Schaberg P.G."/>
            <person name="Yang J."/>
            <person name="Wegrzyn J.L."/>
            <person name="Swenson N.G."/>
        </authorList>
    </citation>
    <scope>NUCLEOTIDE SEQUENCE</scope>
    <source>
        <strain evidence="2">91603</strain>
    </source>
</reference>
<dbReference type="PANTHER" id="PTHR14363">
    <property type="entry name" value="HEPARANASE-RELATED"/>
    <property type="match status" value="1"/>
</dbReference>
<name>A0AAD5IKG0_ACENE</name>
<dbReference type="GO" id="GO:0004566">
    <property type="term" value="F:beta-glucuronidase activity"/>
    <property type="evidence" value="ECO:0007669"/>
    <property type="project" value="TreeGrafter"/>
</dbReference>
<evidence type="ECO:0000313" key="3">
    <source>
        <dbReference type="Proteomes" id="UP001064489"/>
    </source>
</evidence>